<proteinExistence type="predicted"/>
<feature type="compositionally biased region" description="Polar residues" evidence="2">
    <location>
        <begin position="152"/>
        <end position="161"/>
    </location>
</feature>
<evidence type="ECO:0000259" key="3">
    <source>
        <dbReference type="PROSITE" id="PS50011"/>
    </source>
</evidence>
<dbReference type="GO" id="GO:0005524">
    <property type="term" value="F:ATP binding"/>
    <property type="evidence" value="ECO:0007669"/>
    <property type="project" value="InterPro"/>
</dbReference>
<evidence type="ECO:0000256" key="1">
    <source>
        <dbReference type="SAM" id="Coils"/>
    </source>
</evidence>
<gene>
    <name evidence="4" type="ORF">GPECTOR_11g94</name>
</gene>
<dbReference type="PANTHER" id="PTHR37171:SF1">
    <property type="entry name" value="SERINE_THREONINE-PROTEIN KINASE YRZF-RELATED"/>
    <property type="match status" value="1"/>
</dbReference>
<protein>
    <recommendedName>
        <fullName evidence="3">Protein kinase domain-containing protein</fullName>
    </recommendedName>
</protein>
<dbReference type="InterPro" id="IPR011009">
    <property type="entry name" value="Kinase-like_dom_sf"/>
</dbReference>
<dbReference type="Proteomes" id="UP000075714">
    <property type="component" value="Unassembled WGS sequence"/>
</dbReference>
<dbReference type="GO" id="GO:0004672">
    <property type="term" value="F:protein kinase activity"/>
    <property type="evidence" value="ECO:0007669"/>
    <property type="project" value="InterPro"/>
</dbReference>
<feature type="compositionally biased region" description="Gly residues" evidence="2">
    <location>
        <begin position="115"/>
        <end position="127"/>
    </location>
</feature>
<dbReference type="AlphaFoldDB" id="A0A150GQF3"/>
<name>A0A150GQF3_GONPE</name>
<dbReference type="OrthoDB" id="552636at2759"/>
<reference evidence="5" key="1">
    <citation type="journal article" date="2016" name="Nat. Commun.">
        <title>The Gonium pectorale genome demonstrates co-option of cell cycle regulation during the evolution of multicellularity.</title>
        <authorList>
            <person name="Hanschen E.R."/>
            <person name="Marriage T.N."/>
            <person name="Ferris P.J."/>
            <person name="Hamaji T."/>
            <person name="Toyoda A."/>
            <person name="Fujiyama A."/>
            <person name="Neme R."/>
            <person name="Noguchi H."/>
            <person name="Minakuchi Y."/>
            <person name="Suzuki M."/>
            <person name="Kawai-Toyooka H."/>
            <person name="Smith D.R."/>
            <person name="Sparks H."/>
            <person name="Anderson J."/>
            <person name="Bakaric R."/>
            <person name="Luria V."/>
            <person name="Karger A."/>
            <person name="Kirschner M.W."/>
            <person name="Durand P.M."/>
            <person name="Michod R.E."/>
            <person name="Nozaki H."/>
            <person name="Olson B.J."/>
        </authorList>
    </citation>
    <scope>NUCLEOTIDE SEQUENCE [LARGE SCALE GENOMIC DNA]</scope>
    <source>
        <strain evidence="5">NIES-2863</strain>
    </source>
</reference>
<dbReference type="EMBL" id="LSYV01000012">
    <property type="protein sequence ID" value="KXZ51972.1"/>
    <property type="molecule type" value="Genomic_DNA"/>
</dbReference>
<dbReference type="PROSITE" id="PS50011">
    <property type="entry name" value="PROTEIN_KINASE_DOM"/>
    <property type="match status" value="1"/>
</dbReference>
<dbReference type="InterPro" id="IPR052396">
    <property type="entry name" value="Meiotic_Drive_Suppr_Kinase"/>
</dbReference>
<organism evidence="4 5">
    <name type="scientific">Gonium pectorale</name>
    <name type="common">Green alga</name>
    <dbReference type="NCBI Taxonomy" id="33097"/>
    <lineage>
        <taxon>Eukaryota</taxon>
        <taxon>Viridiplantae</taxon>
        <taxon>Chlorophyta</taxon>
        <taxon>core chlorophytes</taxon>
        <taxon>Chlorophyceae</taxon>
        <taxon>CS clade</taxon>
        <taxon>Chlamydomonadales</taxon>
        <taxon>Volvocaceae</taxon>
        <taxon>Gonium</taxon>
    </lineage>
</organism>
<keyword evidence="1" id="KW-0175">Coiled coil</keyword>
<feature type="region of interest" description="Disordered" evidence="2">
    <location>
        <begin position="115"/>
        <end position="161"/>
    </location>
</feature>
<evidence type="ECO:0000256" key="2">
    <source>
        <dbReference type="SAM" id="MobiDB-lite"/>
    </source>
</evidence>
<accession>A0A150GQF3</accession>
<keyword evidence="5" id="KW-1185">Reference proteome</keyword>
<feature type="domain" description="Protein kinase" evidence="3">
    <location>
        <begin position="212"/>
        <end position="403"/>
    </location>
</feature>
<sequence>MEDVGTPVDLQEAYMNSNHSFHRQAKEVVAQIYTYLLTWRICHGFISCWNATWLVYVSPDDRTVVHLSEPFLATAGSGSERRATMVGALSWQQLQALLFACGDQSAALLPGTAAAGGGEGASGGAGDRAGPDAPEGGSGSGAGTSEATASPDSTHGDTSGGSLAASCGLLRRDAVAAEPSGSVLDAAATAAAARAPPASGADLPPPATSVRLRCLDLLAEGGDGTVFSGTCNGAPAVIKVYTWEAYDQAAYWREVQAYRALAQVQGSSVPQMLSHGTTETNLRYIALRPMEGSQRLSDCVRPFSRAVAVAALRALQDVQAACPGFVHGDLELENMLLVPGAAGTSGGAVEAGGASYASSGTAGDGGGAPRCVLLDFARSRLDGDEQQRERERAELKQLLGLEA</sequence>
<comment type="caution">
    <text evidence="4">The sequence shown here is derived from an EMBL/GenBank/DDBJ whole genome shotgun (WGS) entry which is preliminary data.</text>
</comment>
<evidence type="ECO:0000313" key="4">
    <source>
        <dbReference type="EMBL" id="KXZ51972.1"/>
    </source>
</evidence>
<feature type="coiled-coil region" evidence="1">
    <location>
        <begin position="374"/>
        <end position="401"/>
    </location>
</feature>
<evidence type="ECO:0000313" key="5">
    <source>
        <dbReference type="Proteomes" id="UP000075714"/>
    </source>
</evidence>
<dbReference type="SUPFAM" id="SSF56112">
    <property type="entry name" value="Protein kinase-like (PK-like)"/>
    <property type="match status" value="1"/>
</dbReference>
<dbReference type="PANTHER" id="PTHR37171">
    <property type="entry name" value="SERINE/THREONINE-PROTEIN KINASE YRZF-RELATED"/>
    <property type="match status" value="1"/>
</dbReference>
<dbReference type="InterPro" id="IPR000719">
    <property type="entry name" value="Prot_kinase_dom"/>
</dbReference>